<dbReference type="EMBL" id="SPSF01000015">
    <property type="protein sequence ID" value="MPQ61576.1"/>
    <property type="molecule type" value="Genomic_DNA"/>
</dbReference>
<sequence>MLKNWSSHADYQQFIISTLSCFYKSFPKKIIELEPSISKLYCLDLDILGEILKPYYSTIGRPATLQPEIFRSFSLMLFQKETSITNWVKKIHANELFATCIGCNINNAPSLGAHYDFISRLWLSNLSTDRSKLKENIFI</sequence>
<gene>
    <name evidence="1" type="ORF">E4V82_05545</name>
</gene>
<evidence type="ECO:0000313" key="1">
    <source>
        <dbReference type="EMBL" id="MPQ61576.1"/>
    </source>
</evidence>
<proteinExistence type="predicted"/>
<dbReference type="RefSeq" id="WP_152751061.1">
    <property type="nucleotide sequence ID" value="NZ_JAHLDQ010000003.1"/>
</dbReference>
<accession>A0A5N7IYN0</accession>
<comment type="caution">
    <text evidence="1">The sequence shown here is derived from an EMBL/GenBank/DDBJ whole genome shotgun (WGS) entry which is preliminary data.</text>
</comment>
<name>A0A5N7IYN0_9CLOT</name>
<dbReference type="Proteomes" id="UP000342249">
    <property type="component" value="Unassembled WGS sequence"/>
</dbReference>
<reference evidence="1" key="1">
    <citation type="journal article" date="2019" name="Lett. Appl. Microbiol.">
        <title>A case of 'blown pack' spoilage of vacuum-packaged pork likely associated with Clostridium estertheticum in Canada.</title>
        <authorList>
            <person name="Zhang P."/>
            <person name="Ward P."/>
            <person name="McMullen L.M."/>
            <person name="Yang X."/>
        </authorList>
    </citation>
    <scope>NUCLEOTIDE SEQUENCE [LARGE SCALE GENOMIC DNA]</scope>
    <source>
        <strain evidence="1">MA19</strain>
    </source>
</reference>
<dbReference type="PROSITE" id="PS51257">
    <property type="entry name" value="PROKAR_LIPOPROTEIN"/>
    <property type="match status" value="1"/>
</dbReference>
<evidence type="ECO:0000313" key="2">
    <source>
        <dbReference type="Proteomes" id="UP000342249"/>
    </source>
</evidence>
<evidence type="ECO:0008006" key="3">
    <source>
        <dbReference type="Google" id="ProtNLM"/>
    </source>
</evidence>
<dbReference type="AlphaFoldDB" id="A0A5N7IYN0"/>
<organism evidence="1 2">
    <name type="scientific">Clostridium estertheticum</name>
    <dbReference type="NCBI Taxonomy" id="238834"/>
    <lineage>
        <taxon>Bacteria</taxon>
        <taxon>Bacillati</taxon>
        <taxon>Bacillota</taxon>
        <taxon>Clostridia</taxon>
        <taxon>Eubacteriales</taxon>
        <taxon>Clostridiaceae</taxon>
        <taxon>Clostridium</taxon>
    </lineage>
</organism>
<protein>
    <recommendedName>
        <fullName evidence="3">Transposase InsH N-terminal domain-containing protein</fullName>
    </recommendedName>
</protein>